<keyword evidence="2" id="KW-1185">Reference proteome</keyword>
<dbReference type="Proteomes" id="UP000033804">
    <property type="component" value="Segment"/>
</dbReference>
<gene>
    <name evidence="1" type="ORF">Sm_phiM9_043</name>
</gene>
<organism evidence="1 2">
    <name type="scientific">Sinorhizobium phage phiM9</name>
    <dbReference type="NCBI Taxonomy" id="1636182"/>
    <lineage>
        <taxon>Viruses</taxon>
        <taxon>Duplodnaviria</taxon>
        <taxon>Heunggongvirae</taxon>
        <taxon>Uroviricota</taxon>
        <taxon>Caudoviricetes</taxon>
        <taxon>Pootjesviridae</taxon>
        <taxon>Emnonavirus</taxon>
        <taxon>Emnonavirus phiM9</taxon>
    </lineage>
</organism>
<accession>A0A0F6R7D4</accession>
<sequence length="107" mass="12775">MALEMFVGKGDLRNFYLLKRGNVCAIFEDNGDRFPLRHCGNPFELQIDLMSRYFEDFSQKWEQIPIDPDLMKSFYIKVTEYMVFQKDLMELGFGLPPMRVYWKGVEE</sequence>
<dbReference type="GeneID" id="26517725"/>
<proteinExistence type="predicted"/>
<evidence type="ECO:0000313" key="1">
    <source>
        <dbReference type="EMBL" id="AKE44673.1"/>
    </source>
</evidence>
<evidence type="ECO:0000313" key="2">
    <source>
        <dbReference type="Proteomes" id="UP000033804"/>
    </source>
</evidence>
<reference evidence="2" key="2">
    <citation type="submission" date="2015-03" db="EMBL/GenBank/DDBJ databases">
        <title>The genome and structure of Sinorhizobium meliloti phage phiM9.</title>
        <authorList>
            <person name="Johnson M.C."/>
            <person name="Tatum K.B."/>
            <person name="Lynn J.S."/>
            <person name="Brewer T.E."/>
            <person name="Washburn B.K."/>
            <person name="Stroupe M.E."/>
            <person name="Jones K.M."/>
        </authorList>
    </citation>
    <scope>NUCLEOTIDE SEQUENCE [LARGE SCALE GENOMIC DNA]</scope>
</reference>
<dbReference type="RefSeq" id="YP_009189427.1">
    <property type="nucleotide sequence ID" value="NC_028676.1"/>
</dbReference>
<dbReference type="EMBL" id="KP881232">
    <property type="protein sequence ID" value="AKE44673.1"/>
    <property type="molecule type" value="Genomic_DNA"/>
</dbReference>
<protein>
    <submittedName>
        <fullName evidence="1">Uncharacterized protein</fullName>
    </submittedName>
</protein>
<dbReference type="KEGG" id="vg:26517725"/>
<reference evidence="1 2" key="1">
    <citation type="journal article" date="2015" name="J. Virol.">
        <title>Sinorhizobium meliloti Phage ?M9 Defines a New Group of T4 Superfamily Phages with Unusual Genomic Features but a Common T=16 Capsid.</title>
        <authorList>
            <person name="Johnson M.C."/>
            <person name="Tatum K.B."/>
            <person name="Lynn J.S."/>
            <person name="Brewer T.E."/>
            <person name="Lu S."/>
            <person name="Washburn B.K."/>
            <person name="Stroupe M.E."/>
            <person name="Jones K.M."/>
        </authorList>
    </citation>
    <scope>NUCLEOTIDE SEQUENCE [LARGE SCALE GENOMIC DNA]</scope>
</reference>
<name>A0A0F6R7D4_9CAUD</name>